<evidence type="ECO:0000313" key="1">
    <source>
        <dbReference type="EMBL" id="KRR04430.1"/>
    </source>
</evidence>
<reference evidence="1 2" key="1">
    <citation type="submission" date="2014-03" db="EMBL/GenBank/DDBJ databases">
        <title>Bradyrhizobium valentinum sp. nov., isolated from effective nodules of Lupinus mariae-josephae, a lupine endemic of basic-lime soils in Eastern Spain.</title>
        <authorList>
            <person name="Duran D."/>
            <person name="Rey L."/>
            <person name="Navarro A."/>
            <person name="Busquets A."/>
            <person name="Imperial J."/>
            <person name="Ruiz-Argueso T."/>
        </authorList>
    </citation>
    <scope>NUCLEOTIDE SEQUENCE [LARGE SCALE GENOMIC DNA]</scope>
    <source>
        <strain evidence="1 2">PAC68</strain>
    </source>
</reference>
<protein>
    <submittedName>
        <fullName evidence="1">Uncharacterized protein</fullName>
    </submittedName>
</protein>
<dbReference type="EMBL" id="LLXZ01000130">
    <property type="protein sequence ID" value="KRR04430.1"/>
    <property type="molecule type" value="Genomic_DNA"/>
</dbReference>
<organism evidence="1 2">
    <name type="scientific">Bradyrhizobium jicamae</name>
    <dbReference type="NCBI Taxonomy" id="280332"/>
    <lineage>
        <taxon>Bacteria</taxon>
        <taxon>Pseudomonadati</taxon>
        <taxon>Pseudomonadota</taxon>
        <taxon>Alphaproteobacteria</taxon>
        <taxon>Hyphomicrobiales</taxon>
        <taxon>Nitrobacteraceae</taxon>
        <taxon>Bradyrhizobium</taxon>
    </lineage>
</organism>
<sequence>MHSMKCGRANICGMRSLKDKIATAAGHVCRRIVERQRRRVADGDAGPKGQELLRAFEASLHILEGHLAHLLEERDAR</sequence>
<proteinExistence type="predicted"/>
<dbReference type="Proteomes" id="UP000050863">
    <property type="component" value="Unassembled WGS sequence"/>
</dbReference>
<keyword evidence="2" id="KW-1185">Reference proteome</keyword>
<evidence type="ECO:0000313" key="2">
    <source>
        <dbReference type="Proteomes" id="UP000050863"/>
    </source>
</evidence>
<dbReference type="AlphaFoldDB" id="A0A0R3LB14"/>
<name>A0A0R3LB14_9BRAD</name>
<comment type="caution">
    <text evidence="1">The sequence shown here is derived from an EMBL/GenBank/DDBJ whole genome shotgun (WGS) entry which is preliminary data.</text>
</comment>
<accession>A0A0R3LB14</accession>
<gene>
    <name evidence="1" type="ORF">CQ12_38805</name>
</gene>